<dbReference type="GO" id="GO:0006006">
    <property type="term" value="P:glucose metabolic process"/>
    <property type="evidence" value="ECO:0007669"/>
    <property type="project" value="TreeGrafter"/>
</dbReference>
<dbReference type="CDD" id="cd09019">
    <property type="entry name" value="galactose_mutarotase_like"/>
    <property type="match status" value="1"/>
</dbReference>
<accession>A0A1H0C4F2</accession>
<evidence type="ECO:0000256" key="1">
    <source>
        <dbReference type="ARBA" id="ARBA00001614"/>
    </source>
</evidence>
<dbReference type="InterPro" id="IPR015443">
    <property type="entry name" value="Aldose_1-epimerase"/>
</dbReference>
<evidence type="ECO:0000256" key="10">
    <source>
        <dbReference type="PIRSR" id="PIRSR005096-2"/>
    </source>
</evidence>
<feature type="binding site" evidence="10">
    <location>
        <position position="260"/>
    </location>
    <ligand>
        <name>beta-D-galactose</name>
        <dbReference type="ChEBI" id="CHEBI:27667"/>
    </ligand>
</feature>
<evidence type="ECO:0000256" key="9">
    <source>
        <dbReference type="PIRSR" id="PIRSR005096-1"/>
    </source>
</evidence>
<dbReference type="PANTHER" id="PTHR10091:SF0">
    <property type="entry name" value="GALACTOSE MUTAROTASE"/>
    <property type="match status" value="1"/>
</dbReference>
<feature type="active site" description="Proton acceptor" evidence="9">
    <location>
        <position position="329"/>
    </location>
</feature>
<evidence type="ECO:0000256" key="5">
    <source>
        <dbReference type="ARBA" id="ARBA00014165"/>
    </source>
</evidence>
<gene>
    <name evidence="13" type="ORF">SAMN05216259_104416</name>
</gene>
<evidence type="ECO:0000256" key="7">
    <source>
        <dbReference type="ARBA" id="ARBA00023277"/>
    </source>
</evidence>
<dbReference type="EMBL" id="FNIE01000004">
    <property type="protein sequence ID" value="SDN52732.1"/>
    <property type="molecule type" value="Genomic_DNA"/>
</dbReference>
<name>A0A1H0C4F2_9ACTN</name>
<evidence type="ECO:0000256" key="8">
    <source>
        <dbReference type="PIRNR" id="PIRNR005096"/>
    </source>
</evidence>
<evidence type="ECO:0000256" key="2">
    <source>
        <dbReference type="ARBA" id="ARBA00005028"/>
    </source>
</evidence>
<keyword evidence="7 8" id="KW-0119">Carbohydrate metabolism</keyword>
<evidence type="ECO:0000256" key="11">
    <source>
        <dbReference type="PIRSR" id="PIRSR005096-3"/>
    </source>
</evidence>
<dbReference type="InterPro" id="IPR014718">
    <property type="entry name" value="GH-type_carb-bd"/>
</dbReference>
<evidence type="ECO:0000313" key="13">
    <source>
        <dbReference type="EMBL" id="SDN52732.1"/>
    </source>
</evidence>
<dbReference type="InterPro" id="IPR047215">
    <property type="entry name" value="Galactose_mutarotase-like"/>
</dbReference>
<dbReference type="InterPro" id="IPR018052">
    <property type="entry name" value="Ald1_epimerase_CS"/>
</dbReference>
<dbReference type="SUPFAM" id="SSF74650">
    <property type="entry name" value="Galactose mutarotase-like"/>
    <property type="match status" value="1"/>
</dbReference>
<dbReference type="GO" id="GO:0030246">
    <property type="term" value="F:carbohydrate binding"/>
    <property type="evidence" value="ECO:0007669"/>
    <property type="project" value="InterPro"/>
</dbReference>
<dbReference type="Proteomes" id="UP000199341">
    <property type="component" value="Unassembled WGS sequence"/>
</dbReference>
<protein>
    <recommendedName>
        <fullName evidence="5 8">Aldose 1-epimerase</fullName>
        <ecNumber evidence="4 8">5.1.3.3</ecNumber>
    </recommendedName>
</protein>
<feature type="binding site" evidence="11">
    <location>
        <begin position="188"/>
        <end position="190"/>
    </location>
    <ligand>
        <name>beta-D-galactose</name>
        <dbReference type="ChEBI" id="CHEBI:27667"/>
    </ligand>
</feature>
<evidence type="ECO:0000256" key="12">
    <source>
        <dbReference type="SAM" id="MobiDB-lite"/>
    </source>
</evidence>
<organism evidence="13 14">
    <name type="scientific">Actinacidiphila guanduensis</name>
    <dbReference type="NCBI Taxonomy" id="310781"/>
    <lineage>
        <taxon>Bacteria</taxon>
        <taxon>Bacillati</taxon>
        <taxon>Actinomycetota</taxon>
        <taxon>Actinomycetes</taxon>
        <taxon>Kitasatosporales</taxon>
        <taxon>Streptomycetaceae</taxon>
        <taxon>Actinacidiphila</taxon>
    </lineage>
</organism>
<keyword evidence="6 8" id="KW-0413">Isomerase</keyword>
<dbReference type="PROSITE" id="PS00545">
    <property type="entry name" value="ALDOSE_1_EPIMERASE"/>
    <property type="match status" value="1"/>
</dbReference>
<dbReference type="Gene3D" id="2.70.98.10">
    <property type="match status" value="1"/>
</dbReference>
<dbReference type="GO" id="GO:0033499">
    <property type="term" value="P:galactose catabolic process via UDP-galactose, Leloir pathway"/>
    <property type="evidence" value="ECO:0007669"/>
    <property type="project" value="TreeGrafter"/>
</dbReference>
<proteinExistence type="inferred from homology"/>
<dbReference type="GO" id="GO:0005737">
    <property type="term" value="C:cytoplasm"/>
    <property type="evidence" value="ECO:0007669"/>
    <property type="project" value="TreeGrafter"/>
</dbReference>
<dbReference type="NCBIfam" id="NF008277">
    <property type="entry name" value="PRK11055.1"/>
    <property type="match status" value="1"/>
</dbReference>
<comment type="catalytic activity">
    <reaction evidence="1 8">
        <text>alpha-D-glucose = beta-D-glucose</text>
        <dbReference type="Rhea" id="RHEA:10264"/>
        <dbReference type="ChEBI" id="CHEBI:15903"/>
        <dbReference type="ChEBI" id="CHEBI:17925"/>
        <dbReference type="EC" id="5.1.3.3"/>
    </reaction>
</comment>
<feature type="active site" description="Proton donor" evidence="9">
    <location>
        <position position="188"/>
    </location>
</feature>
<comment type="similarity">
    <text evidence="3 8">Belongs to the aldose epimerase family.</text>
</comment>
<dbReference type="Pfam" id="PF01263">
    <property type="entry name" value="Aldose_epim"/>
    <property type="match status" value="1"/>
</dbReference>
<evidence type="ECO:0000313" key="14">
    <source>
        <dbReference type="Proteomes" id="UP000199341"/>
    </source>
</evidence>
<dbReference type="EC" id="5.1.3.3" evidence="4 8"/>
<feature type="region of interest" description="Disordered" evidence="12">
    <location>
        <begin position="332"/>
        <end position="367"/>
    </location>
</feature>
<dbReference type="UniPathway" id="UPA00242"/>
<keyword evidence="14" id="KW-1185">Reference proteome</keyword>
<reference evidence="13 14" key="1">
    <citation type="submission" date="2016-10" db="EMBL/GenBank/DDBJ databases">
        <authorList>
            <person name="de Groot N.N."/>
        </authorList>
    </citation>
    <scope>NUCLEOTIDE SEQUENCE [LARGE SCALE GENOMIC DNA]</scope>
    <source>
        <strain evidence="13 14">CGMCC 4.2022</strain>
    </source>
</reference>
<dbReference type="InterPro" id="IPR008183">
    <property type="entry name" value="Aldose_1/G6P_1-epimerase"/>
</dbReference>
<dbReference type="STRING" id="310781.SAMN05216259_104416"/>
<feature type="compositionally biased region" description="Basic and acidic residues" evidence="12">
    <location>
        <begin position="351"/>
        <end position="367"/>
    </location>
</feature>
<dbReference type="PANTHER" id="PTHR10091">
    <property type="entry name" value="ALDOSE-1-EPIMERASE"/>
    <property type="match status" value="1"/>
</dbReference>
<dbReference type="AlphaFoldDB" id="A0A1H0C4F2"/>
<evidence type="ECO:0000256" key="4">
    <source>
        <dbReference type="ARBA" id="ARBA00013185"/>
    </source>
</evidence>
<dbReference type="GO" id="GO:0004034">
    <property type="term" value="F:aldose 1-epimerase activity"/>
    <property type="evidence" value="ECO:0007669"/>
    <property type="project" value="UniProtKB-EC"/>
</dbReference>
<sequence>MSMPRATLTGTPFGTAPGGRPVHRWRLDSGTGVTADVLTFGGVLHSLRVPDPAGRSADIVLGLPTLAAYAAPGQPFLGALVGRYANRLAHGRFTLDGHPHQVPATDRGHALHGGPEGFHRRVWQAAADPEAGPELAALRLELHSPDGEMGFPGALDARVTYTLDAEGTLALEYRARADRATVVNLTNHAYFNLAGAGSGDVLGHTLALDSGAYLPVTAEAIPLGPPVPTAGTPFDFREPHPIGERITADDGQLADAGGYDHCWVLDPAPRRAVGGLRRAARLADPAAGRRMEVWTTEPGIQVYTGNALDGSLAGPDGKPFERHGAVCLETQHFPDAPNRPQYPSTVLRPGQEYRSRTEFRFPHLKDD</sequence>
<dbReference type="InterPro" id="IPR011013">
    <property type="entry name" value="Gal_mutarotase_sf_dom"/>
</dbReference>
<comment type="pathway">
    <text evidence="2 8">Carbohydrate metabolism; hexose metabolism.</text>
</comment>
<evidence type="ECO:0000256" key="6">
    <source>
        <dbReference type="ARBA" id="ARBA00023235"/>
    </source>
</evidence>
<feature type="binding site" evidence="11">
    <location>
        <begin position="86"/>
        <end position="87"/>
    </location>
    <ligand>
        <name>beta-D-galactose</name>
        <dbReference type="ChEBI" id="CHEBI:27667"/>
    </ligand>
</feature>
<evidence type="ECO:0000256" key="3">
    <source>
        <dbReference type="ARBA" id="ARBA00006206"/>
    </source>
</evidence>
<feature type="region of interest" description="Disordered" evidence="12">
    <location>
        <begin position="1"/>
        <end position="21"/>
    </location>
</feature>
<dbReference type="PIRSF" id="PIRSF005096">
    <property type="entry name" value="GALM"/>
    <property type="match status" value="1"/>
</dbReference>